<evidence type="ECO:0000259" key="2">
    <source>
        <dbReference type="PROSITE" id="PS50003"/>
    </source>
</evidence>
<keyword evidence="4" id="KW-1185">Reference proteome</keyword>
<dbReference type="AlphaFoldDB" id="A0AAV4X3Y8"/>
<accession>A0AAV4X3Y8</accession>
<feature type="compositionally biased region" description="Polar residues" evidence="1">
    <location>
        <begin position="381"/>
        <end position="391"/>
    </location>
</feature>
<evidence type="ECO:0000256" key="1">
    <source>
        <dbReference type="SAM" id="MobiDB-lite"/>
    </source>
</evidence>
<dbReference type="GO" id="GO:0005737">
    <property type="term" value="C:cytoplasm"/>
    <property type="evidence" value="ECO:0007669"/>
    <property type="project" value="TreeGrafter"/>
</dbReference>
<dbReference type="Proteomes" id="UP001054837">
    <property type="component" value="Unassembled WGS sequence"/>
</dbReference>
<dbReference type="GO" id="GO:0035591">
    <property type="term" value="F:signaling adaptor activity"/>
    <property type="evidence" value="ECO:0007669"/>
    <property type="project" value="TreeGrafter"/>
</dbReference>
<feature type="compositionally biased region" description="Polar residues" evidence="1">
    <location>
        <begin position="161"/>
        <end position="171"/>
    </location>
</feature>
<dbReference type="Pfam" id="PF00169">
    <property type="entry name" value="PH"/>
    <property type="match status" value="1"/>
</dbReference>
<dbReference type="GO" id="GO:0007165">
    <property type="term" value="P:signal transduction"/>
    <property type="evidence" value="ECO:0007669"/>
    <property type="project" value="TreeGrafter"/>
</dbReference>
<dbReference type="SUPFAM" id="SSF50729">
    <property type="entry name" value="PH domain-like"/>
    <property type="match status" value="1"/>
</dbReference>
<dbReference type="EMBL" id="BPLQ01015702">
    <property type="protein sequence ID" value="GIY89877.1"/>
    <property type="molecule type" value="Genomic_DNA"/>
</dbReference>
<feature type="compositionally biased region" description="Polar residues" evidence="1">
    <location>
        <begin position="398"/>
        <end position="408"/>
    </location>
</feature>
<dbReference type="InterPro" id="IPR011993">
    <property type="entry name" value="PH-like_dom_sf"/>
</dbReference>
<gene>
    <name evidence="3" type="primary">dos</name>
    <name evidence="3" type="ORF">CDAR_405761</name>
</gene>
<dbReference type="PANTHER" id="PTHR45960">
    <property type="entry name" value="GRB2-ASSOCIATED-BINDING PROTEIN"/>
    <property type="match status" value="1"/>
</dbReference>
<feature type="region of interest" description="Disordered" evidence="1">
    <location>
        <begin position="430"/>
        <end position="460"/>
    </location>
</feature>
<dbReference type="PROSITE" id="PS50003">
    <property type="entry name" value="PH_DOMAIN"/>
    <property type="match status" value="1"/>
</dbReference>
<evidence type="ECO:0000313" key="3">
    <source>
        <dbReference type="EMBL" id="GIY89877.1"/>
    </source>
</evidence>
<feature type="region of interest" description="Disordered" evidence="1">
    <location>
        <begin position="161"/>
        <end position="200"/>
    </location>
</feature>
<organism evidence="3 4">
    <name type="scientific">Caerostris darwini</name>
    <dbReference type="NCBI Taxonomy" id="1538125"/>
    <lineage>
        <taxon>Eukaryota</taxon>
        <taxon>Metazoa</taxon>
        <taxon>Ecdysozoa</taxon>
        <taxon>Arthropoda</taxon>
        <taxon>Chelicerata</taxon>
        <taxon>Arachnida</taxon>
        <taxon>Araneae</taxon>
        <taxon>Araneomorphae</taxon>
        <taxon>Entelegynae</taxon>
        <taxon>Araneoidea</taxon>
        <taxon>Araneidae</taxon>
        <taxon>Caerostris</taxon>
    </lineage>
</organism>
<feature type="domain" description="PH" evidence="2">
    <location>
        <begin position="1"/>
        <end position="96"/>
    </location>
</feature>
<feature type="region of interest" description="Disordered" evidence="1">
    <location>
        <begin position="549"/>
        <end position="624"/>
    </location>
</feature>
<feature type="compositionally biased region" description="Basic and acidic residues" evidence="1">
    <location>
        <begin position="360"/>
        <end position="370"/>
    </location>
</feature>
<dbReference type="PANTHER" id="PTHR45960:SF2">
    <property type="entry name" value="PROTEIN DAUGHTER OF SEVENLESS"/>
    <property type="match status" value="1"/>
</dbReference>
<evidence type="ECO:0000313" key="4">
    <source>
        <dbReference type="Proteomes" id="UP001054837"/>
    </source>
</evidence>
<feature type="compositionally biased region" description="Basic residues" evidence="1">
    <location>
        <begin position="568"/>
        <end position="577"/>
    </location>
</feature>
<protein>
    <submittedName>
        <fullName evidence="3">Protein daughter of sevenless</fullName>
    </submittedName>
</protein>
<sequence>MNFVKWRQRWFVLRHSGLLPGQFILEYFTDSTCKKLKGKIDLDQCEQIDAGLPVDSKVAGYQYMFDIRTPKRTYYLLAETEADMYKWVECICSVCGLKIHTEEDFIMPQNSSTNPNTVITNSNLTVVKSSSNPYIPISECYTGKPVLNGNFSSLDGLVQLNTSQSTNSSGDNIGDVPKEPPPPPPKNDWTPAPNPISDEFYDHPKPLNYNNIDTNHAADTVDNDETYQVPANSKSNFYGSNVDSFSTLPPKVNWRTYPDDAFLPTSSTVPRRKTSIPTEVNVYDVVPSFHGSIKEIKPHKKSVQSLASHFENMSVKTSPETQLNRFQESSAEYINQTSIVPPRPPKPSKMRERHRYENFELPHQMHKEDLNYDVPPPTKGATLNKQQSSQAAKPLENGDSSQADNSSVKEATVDDMYDFPQPQHVAKFRGEDNINAAVPPPQNTGTSQRSRRHDYTNAPPGLFNSKDLIFNYEYRPSLVSDDYCLADNARSLQSSSDAATPPSPSAMGAYANIPTSPTLVSSLKNEIPPAVNRELKPKRVMNNEDQDSFSFLTLQPPPVCRSRTNKSNNKRSFRKPRAAPSPTPMASVNGMPPVPNRFRYHSEMPASDDEGLNSSGSRRNSANDEQARHFFQAPLKRDEIQYLDLDLDSEPSPSPKTPDRLSVSTVYKKVDFVKTKAFNEMRQNVEESYRKSQ</sequence>
<name>A0AAV4X3Y8_9ARAC</name>
<comment type="caution">
    <text evidence="3">The sequence shown here is derived from an EMBL/GenBank/DDBJ whole genome shotgun (WGS) entry which is preliminary data.</text>
</comment>
<dbReference type="InterPro" id="IPR001849">
    <property type="entry name" value="PH_domain"/>
</dbReference>
<dbReference type="InterPro" id="IPR046355">
    <property type="entry name" value="Gab1-4-like"/>
</dbReference>
<dbReference type="Gene3D" id="2.30.29.30">
    <property type="entry name" value="Pleckstrin-homology domain (PH domain)/Phosphotyrosine-binding domain (PTB)"/>
    <property type="match status" value="1"/>
</dbReference>
<proteinExistence type="predicted"/>
<dbReference type="SMART" id="SM00233">
    <property type="entry name" value="PH"/>
    <property type="match status" value="1"/>
</dbReference>
<feature type="region of interest" description="Disordered" evidence="1">
    <location>
        <begin position="360"/>
        <end position="408"/>
    </location>
</feature>
<reference evidence="3 4" key="1">
    <citation type="submission" date="2021-06" db="EMBL/GenBank/DDBJ databases">
        <title>Caerostris darwini draft genome.</title>
        <authorList>
            <person name="Kono N."/>
            <person name="Arakawa K."/>
        </authorList>
    </citation>
    <scope>NUCLEOTIDE SEQUENCE [LARGE SCALE GENOMIC DNA]</scope>
</reference>